<dbReference type="EMBL" id="KK583418">
    <property type="protein sequence ID" value="KDO18572.1"/>
    <property type="molecule type" value="Genomic_DNA"/>
</dbReference>
<dbReference type="AlphaFoldDB" id="A0A067BVB8"/>
<evidence type="ECO:0000313" key="1">
    <source>
        <dbReference type="EMBL" id="KDO18572.1"/>
    </source>
</evidence>
<dbReference type="GeneID" id="24137703"/>
<gene>
    <name evidence="1" type="ORF">SPRG_16041</name>
</gene>
<dbReference type="KEGG" id="spar:SPRG_16041"/>
<accession>A0A067BVB8</accession>
<dbReference type="Proteomes" id="UP000030745">
    <property type="component" value="Unassembled WGS sequence"/>
</dbReference>
<proteinExistence type="predicted"/>
<organism evidence="1 2">
    <name type="scientific">Saprolegnia parasitica (strain CBS 223.65)</name>
    <dbReference type="NCBI Taxonomy" id="695850"/>
    <lineage>
        <taxon>Eukaryota</taxon>
        <taxon>Sar</taxon>
        <taxon>Stramenopiles</taxon>
        <taxon>Oomycota</taxon>
        <taxon>Saprolegniomycetes</taxon>
        <taxon>Saprolegniales</taxon>
        <taxon>Saprolegniaceae</taxon>
        <taxon>Saprolegnia</taxon>
    </lineage>
</organism>
<reference evidence="1 2" key="1">
    <citation type="journal article" date="2013" name="PLoS Genet.">
        <title>Distinctive expansion of potential virulence genes in the genome of the oomycete fish pathogen Saprolegnia parasitica.</title>
        <authorList>
            <person name="Jiang R.H."/>
            <person name="de Bruijn I."/>
            <person name="Haas B.J."/>
            <person name="Belmonte R."/>
            <person name="Lobach L."/>
            <person name="Christie J."/>
            <person name="van den Ackerveken G."/>
            <person name="Bottin A."/>
            <person name="Bulone V."/>
            <person name="Diaz-Moreno S.M."/>
            <person name="Dumas B."/>
            <person name="Fan L."/>
            <person name="Gaulin E."/>
            <person name="Govers F."/>
            <person name="Grenville-Briggs L.J."/>
            <person name="Horner N.R."/>
            <person name="Levin J.Z."/>
            <person name="Mammella M."/>
            <person name="Meijer H.J."/>
            <person name="Morris P."/>
            <person name="Nusbaum C."/>
            <person name="Oome S."/>
            <person name="Phillips A.J."/>
            <person name="van Rooyen D."/>
            <person name="Rzeszutek E."/>
            <person name="Saraiva M."/>
            <person name="Secombes C.J."/>
            <person name="Seidl M.F."/>
            <person name="Snel B."/>
            <person name="Stassen J.H."/>
            <person name="Sykes S."/>
            <person name="Tripathy S."/>
            <person name="van den Berg H."/>
            <person name="Vega-Arreguin J.C."/>
            <person name="Wawra S."/>
            <person name="Young S.K."/>
            <person name="Zeng Q."/>
            <person name="Dieguez-Uribeondo J."/>
            <person name="Russ C."/>
            <person name="Tyler B.M."/>
            <person name="van West P."/>
        </authorList>
    </citation>
    <scope>NUCLEOTIDE SEQUENCE [LARGE SCALE GENOMIC DNA]</scope>
    <source>
        <strain evidence="1 2">CBS 223.65</strain>
    </source>
</reference>
<dbReference type="VEuPathDB" id="FungiDB:SPRG_16041"/>
<dbReference type="RefSeq" id="XP_012210723.1">
    <property type="nucleotide sequence ID" value="XM_012355333.1"/>
</dbReference>
<evidence type="ECO:0000313" key="2">
    <source>
        <dbReference type="Proteomes" id="UP000030745"/>
    </source>
</evidence>
<name>A0A067BVB8_SAPPC</name>
<protein>
    <submittedName>
        <fullName evidence="1">Uncharacterized protein</fullName>
    </submittedName>
</protein>
<sequence length="112" mass="11988">MPGRVHDAPKLYRQPVALAGHDRSDGGLVVIPASVDTSVYLGVLFAEDLVQAFEIDVKAAFAEPFIKVGSVVSVSIDGHVVLTNTIKTPSGKLTFTPSSALPTRHERRICYA</sequence>
<keyword evidence="2" id="KW-1185">Reference proteome</keyword>